<dbReference type="GO" id="GO:0003677">
    <property type="term" value="F:DNA binding"/>
    <property type="evidence" value="ECO:0007669"/>
    <property type="project" value="InterPro"/>
</dbReference>
<dbReference type="GO" id="GO:0015074">
    <property type="term" value="P:DNA integration"/>
    <property type="evidence" value="ECO:0007669"/>
    <property type="project" value="InterPro"/>
</dbReference>
<dbReference type="PROSITE" id="PS51898">
    <property type="entry name" value="TYR_RECOMBINASE"/>
    <property type="match status" value="1"/>
</dbReference>
<dbReference type="SUPFAM" id="SSF56349">
    <property type="entry name" value="DNA breaking-rejoining enzymes"/>
    <property type="match status" value="1"/>
</dbReference>
<gene>
    <name evidence="3" type="ORF">S01H1_29336</name>
</gene>
<protein>
    <recommendedName>
        <fullName evidence="2">Tyr recombinase domain-containing protein</fullName>
    </recommendedName>
</protein>
<comment type="caution">
    <text evidence="3">The sequence shown here is derived from an EMBL/GenBank/DDBJ whole genome shotgun (WGS) entry which is preliminary data.</text>
</comment>
<evidence type="ECO:0000259" key="2">
    <source>
        <dbReference type="PROSITE" id="PS51898"/>
    </source>
</evidence>
<feature type="non-terminal residue" evidence="3">
    <location>
        <position position="1"/>
    </location>
</feature>
<dbReference type="PANTHER" id="PTHR30349">
    <property type="entry name" value="PHAGE INTEGRASE-RELATED"/>
    <property type="match status" value="1"/>
</dbReference>
<reference evidence="3" key="1">
    <citation type="journal article" date="2014" name="Front. Microbiol.">
        <title>High frequency of phylogenetically diverse reductive dehalogenase-homologous genes in deep subseafloor sedimentary metagenomes.</title>
        <authorList>
            <person name="Kawai M."/>
            <person name="Futagami T."/>
            <person name="Toyoda A."/>
            <person name="Takaki Y."/>
            <person name="Nishi S."/>
            <person name="Hori S."/>
            <person name="Arai W."/>
            <person name="Tsubouchi T."/>
            <person name="Morono Y."/>
            <person name="Uchiyama I."/>
            <person name="Ito T."/>
            <person name="Fujiyama A."/>
            <person name="Inagaki F."/>
            <person name="Takami H."/>
        </authorList>
    </citation>
    <scope>NUCLEOTIDE SEQUENCE</scope>
    <source>
        <strain evidence="3">Expedition CK06-06</strain>
    </source>
</reference>
<dbReference type="InterPro" id="IPR002104">
    <property type="entry name" value="Integrase_catalytic"/>
</dbReference>
<accession>X0TQ95</accession>
<dbReference type="Pfam" id="PF00589">
    <property type="entry name" value="Phage_integrase"/>
    <property type="match status" value="1"/>
</dbReference>
<dbReference type="Gene3D" id="1.10.443.10">
    <property type="entry name" value="Intergrase catalytic core"/>
    <property type="match status" value="1"/>
</dbReference>
<dbReference type="InterPro" id="IPR011010">
    <property type="entry name" value="DNA_brk_join_enz"/>
</dbReference>
<sequence length="136" mass="15694">VEVKVEDIDFSNKIIFVKEAKGKKDRFTITSKRFIEDLKKYLAERKQAKYLFDDGYGGHITIRTAEEIVRNAARKAGIKRRVYPHLLRACFATHLLEDGVSIDKVQKLLGHARIQTTMGYNRSRTDDLKNIKSPLD</sequence>
<dbReference type="EMBL" id="BARS01017979">
    <property type="protein sequence ID" value="GAF89401.1"/>
    <property type="molecule type" value="Genomic_DNA"/>
</dbReference>
<feature type="domain" description="Tyr recombinase" evidence="2">
    <location>
        <begin position="1"/>
        <end position="133"/>
    </location>
</feature>
<dbReference type="AlphaFoldDB" id="X0TQ95"/>
<evidence type="ECO:0000313" key="3">
    <source>
        <dbReference type="EMBL" id="GAF89401.1"/>
    </source>
</evidence>
<name>X0TQ95_9ZZZZ</name>
<dbReference type="GO" id="GO:0006310">
    <property type="term" value="P:DNA recombination"/>
    <property type="evidence" value="ECO:0007669"/>
    <property type="project" value="UniProtKB-KW"/>
</dbReference>
<proteinExistence type="predicted"/>
<organism evidence="3">
    <name type="scientific">marine sediment metagenome</name>
    <dbReference type="NCBI Taxonomy" id="412755"/>
    <lineage>
        <taxon>unclassified sequences</taxon>
        <taxon>metagenomes</taxon>
        <taxon>ecological metagenomes</taxon>
    </lineage>
</organism>
<dbReference type="InterPro" id="IPR050090">
    <property type="entry name" value="Tyrosine_recombinase_XerCD"/>
</dbReference>
<dbReference type="InterPro" id="IPR013762">
    <property type="entry name" value="Integrase-like_cat_sf"/>
</dbReference>
<keyword evidence="1" id="KW-0233">DNA recombination</keyword>
<dbReference type="PANTHER" id="PTHR30349:SF64">
    <property type="entry name" value="PROPHAGE INTEGRASE INTD-RELATED"/>
    <property type="match status" value="1"/>
</dbReference>
<evidence type="ECO:0000256" key="1">
    <source>
        <dbReference type="ARBA" id="ARBA00023172"/>
    </source>
</evidence>